<dbReference type="OrthoDB" id="3558022at2759"/>
<evidence type="ECO:0000313" key="6">
    <source>
        <dbReference type="EMBL" id="KAF3045641.1"/>
    </source>
</evidence>
<dbReference type="InterPro" id="IPR038814">
    <property type="entry name" value="AIM11"/>
</dbReference>
<dbReference type="GO" id="GO:0016020">
    <property type="term" value="C:membrane"/>
    <property type="evidence" value="ECO:0007669"/>
    <property type="project" value="UniProtKB-SubCell"/>
</dbReference>
<dbReference type="EMBL" id="SWKV01000006">
    <property type="protein sequence ID" value="KAF3045641.1"/>
    <property type="molecule type" value="Genomic_DNA"/>
</dbReference>
<reference evidence="6" key="1">
    <citation type="submission" date="2019-04" db="EMBL/GenBank/DDBJ databases">
        <title>Sequencing of skin fungus with MAO and IRED activity.</title>
        <authorList>
            <person name="Marsaioli A.J."/>
            <person name="Bonatto J.M.C."/>
            <person name="Reis Junior O."/>
        </authorList>
    </citation>
    <scope>NUCLEOTIDE SEQUENCE</scope>
    <source>
        <strain evidence="6">28M1</strain>
    </source>
</reference>
<sequence>MEAIQKLPIIRMMTRSSPPPVNNSAPQNSPQSSPAQDSPPLQSPPVAAFERTPATSPRSLRQLSVFWLGSACLLATTAITRKAVWRRQLRAKPSFYAPNTNPHEFFSPMSDALQALNLATMNCFSVGLMLVGGTMWTLDIANLREARSILRGRLNYDSIYRSEEEVPNGLGETLLRAGETRIVEEDEEGRDTTSP</sequence>
<protein>
    <recommendedName>
        <fullName evidence="4">Altered inheritance of mitochondria protein 11</fullName>
    </recommendedName>
</protein>
<keyword evidence="2" id="KW-1133">Transmembrane helix</keyword>
<evidence type="ECO:0000313" key="7">
    <source>
        <dbReference type="Proteomes" id="UP000758155"/>
    </source>
</evidence>
<evidence type="ECO:0000256" key="4">
    <source>
        <dbReference type="RuleBase" id="RU367098"/>
    </source>
</evidence>
<gene>
    <name evidence="4" type="primary">AIM11</name>
    <name evidence="6" type="ORF">E8E12_010895</name>
</gene>
<evidence type="ECO:0000256" key="2">
    <source>
        <dbReference type="ARBA" id="ARBA00022989"/>
    </source>
</evidence>
<comment type="caution">
    <text evidence="6">The sequence shown here is derived from an EMBL/GenBank/DDBJ whole genome shotgun (WGS) entry which is preliminary data.</text>
</comment>
<comment type="subcellular location">
    <subcellularLocation>
        <location evidence="4">Membrane</location>
        <topology evidence="4">Multi-pass membrane protein</topology>
    </subcellularLocation>
</comment>
<organism evidence="6 7">
    <name type="scientific">Didymella heteroderae</name>
    <dbReference type="NCBI Taxonomy" id="1769908"/>
    <lineage>
        <taxon>Eukaryota</taxon>
        <taxon>Fungi</taxon>
        <taxon>Dikarya</taxon>
        <taxon>Ascomycota</taxon>
        <taxon>Pezizomycotina</taxon>
        <taxon>Dothideomycetes</taxon>
        <taxon>Pleosporomycetidae</taxon>
        <taxon>Pleosporales</taxon>
        <taxon>Pleosporineae</taxon>
        <taxon>Didymellaceae</taxon>
        <taxon>Didymella</taxon>
    </lineage>
</organism>
<dbReference type="PANTHER" id="PTHR39136:SF1">
    <property type="entry name" value="ALTERED INHERITANCE OF MITOCHONDRIA PROTEIN 11"/>
    <property type="match status" value="1"/>
</dbReference>
<name>A0A9P5C406_9PLEO</name>
<proteinExistence type="inferred from homology"/>
<dbReference type="Proteomes" id="UP000758155">
    <property type="component" value="Unassembled WGS sequence"/>
</dbReference>
<keyword evidence="1" id="KW-0812">Transmembrane</keyword>
<keyword evidence="7" id="KW-1185">Reference proteome</keyword>
<dbReference type="PANTHER" id="PTHR39136">
    <property type="entry name" value="ALTERED INHERITANCE OF MITOCHONDRIA PROTEIN 11"/>
    <property type="match status" value="1"/>
</dbReference>
<evidence type="ECO:0000256" key="1">
    <source>
        <dbReference type="ARBA" id="ARBA00022692"/>
    </source>
</evidence>
<evidence type="ECO:0000256" key="3">
    <source>
        <dbReference type="ARBA" id="ARBA00023136"/>
    </source>
</evidence>
<keyword evidence="3" id="KW-0472">Membrane</keyword>
<evidence type="ECO:0000256" key="5">
    <source>
        <dbReference type="SAM" id="MobiDB-lite"/>
    </source>
</evidence>
<accession>A0A9P5C406</accession>
<feature type="compositionally biased region" description="Low complexity" evidence="5">
    <location>
        <begin position="22"/>
        <end position="40"/>
    </location>
</feature>
<feature type="region of interest" description="Disordered" evidence="5">
    <location>
        <begin position="1"/>
        <end position="54"/>
    </location>
</feature>
<dbReference type="AlphaFoldDB" id="A0A9P5C406"/>
<comment type="similarity">
    <text evidence="4">Belongs to the AIM11 family.</text>
</comment>
<dbReference type="GO" id="GO:0005739">
    <property type="term" value="C:mitochondrion"/>
    <property type="evidence" value="ECO:0007669"/>
    <property type="project" value="TreeGrafter"/>
</dbReference>